<feature type="region of interest" description="Disordered" evidence="1">
    <location>
        <begin position="169"/>
        <end position="199"/>
    </location>
</feature>
<comment type="caution">
    <text evidence="2">The sequence shown here is derived from an EMBL/GenBank/DDBJ whole genome shotgun (WGS) entry which is preliminary data.</text>
</comment>
<evidence type="ECO:0000313" key="2">
    <source>
        <dbReference type="EMBL" id="KAK3852197.1"/>
    </source>
</evidence>
<dbReference type="Proteomes" id="UP001286313">
    <property type="component" value="Unassembled WGS sequence"/>
</dbReference>
<organism evidence="2 3">
    <name type="scientific">Petrolisthes cinctipes</name>
    <name type="common">Flat porcelain crab</name>
    <dbReference type="NCBI Taxonomy" id="88211"/>
    <lineage>
        <taxon>Eukaryota</taxon>
        <taxon>Metazoa</taxon>
        <taxon>Ecdysozoa</taxon>
        <taxon>Arthropoda</taxon>
        <taxon>Crustacea</taxon>
        <taxon>Multicrustacea</taxon>
        <taxon>Malacostraca</taxon>
        <taxon>Eumalacostraca</taxon>
        <taxon>Eucarida</taxon>
        <taxon>Decapoda</taxon>
        <taxon>Pleocyemata</taxon>
        <taxon>Anomura</taxon>
        <taxon>Galatheoidea</taxon>
        <taxon>Porcellanidae</taxon>
        <taxon>Petrolisthes</taxon>
    </lineage>
</organism>
<gene>
    <name evidence="2" type="ORF">Pcinc_041206</name>
</gene>
<name>A0AAE1BLA5_PETCI</name>
<proteinExistence type="predicted"/>
<feature type="region of interest" description="Disordered" evidence="1">
    <location>
        <begin position="28"/>
        <end position="54"/>
    </location>
</feature>
<accession>A0AAE1BLA5</accession>
<dbReference type="AlphaFoldDB" id="A0AAE1BLA5"/>
<dbReference type="EMBL" id="JAWQEG010007543">
    <property type="protein sequence ID" value="KAK3852197.1"/>
    <property type="molecule type" value="Genomic_DNA"/>
</dbReference>
<keyword evidence="3" id="KW-1185">Reference proteome</keyword>
<sequence length="232" mass="25677">MGQPSFSFTSTAVYSEDEADEVFPISSSFHQPQVDPRPTGPFLRPPAQPGYEGVMTLPAAIPEGWTSRQPRHTGPFLRPPAQPGYEGVMTLPAAIPEGWTSRQPRHTGPFLRPPAQPGYEGVMTLPAAIPEGWTRPQPRPTGPFLRPQAQPGYQGVMTLPAVVPEGWRNQRGSADWTRPQPRPDVPSFQRPQIQPPRPTNFIPSGEKEICSTCDNLSFKRKGACCRRWNLCC</sequence>
<evidence type="ECO:0000256" key="1">
    <source>
        <dbReference type="SAM" id="MobiDB-lite"/>
    </source>
</evidence>
<reference evidence="2" key="1">
    <citation type="submission" date="2023-10" db="EMBL/GenBank/DDBJ databases">
        <title>Genome assemblies of two species of porcelain crab, Petrolisthes cinctipes and Petrolisthes manimaculis (Anomura: Porcellanidae).</title>
        <authorList>
            <person name="Angst P."/>
        </authorList>
    </citation>
    <scope>NUCLEOTIDE SEQUENCE</scope>
    <source>
        <strain evidence="2">PB745_01</strain>
        <tissue evidence="2">Gill</tissue>
    </source>
</reference>
<evidence type="ECO:0000313" key="3">
    <source>
        <dbReference type="Proteomes" id="UP001286313"/>
    </source>
</evidence>
<protein>
    <submittedName>
        <fullName evidence="2">Uncharacterized protein</fullName>
    </submittedName>
</protein>